<keyword evidence="2 3" id="KW-0040">ANK repeat</keyword>
<dbReference type="EMBL" id="JAEPBG010000001">
    <property type="protein sequence ID" value="MBK4733338.1"/>
    <property type="molecule type" value="Genomic_DNA"/>
</dbReference>
<dbReference type="Gene3D" id="1.25.40.20">
    <property type="entry name" value="Ankyrin repeat-containing domain"/>
    <property type="match status" value="3"/>
</dbReference>
<dbReference type="PROSITE" id="PS50297">
    <property type="entry name" value="ANK_REP_REGION"/>
    <property type="match status" value="6"/>
</dbReference>
<evidence type="ECO:0000313" key="5">
    <source>
        <dbReference type="EMBL" id="MBK4733338.1"/>
    </source>
</evidence>
<dbReference type="SUPFAM" id="SSF48403">
    <property type="entry name" value="Ankyrin repeat"/>
    <property type="match status" value="1"/>
</dbReference>
<dbReference type="RefSeq" id="WP_200590066.1">
    <property type="nucleotide sequence ID" value="NZ_JAEPBG010000001.1"/>
</dbReference>
<evidence type="ECO:0000256" key="2">
    <source>
        <dbReference type="ARBA" id="ARBA00023043"/>
    </source>
</evidence>
<protein>
    <submittedName>
        <fullName evidence="5">Ankyrin repeat domain-containing protein</fullName>
    </submittedName>
</protein>
<accession>A0A934SQB1</accession>
<keyword evidence="6" id="KW-1185">Reference proteome</keyword>
<dbReference type="Pfam" id="PF12796">
    <property type="entry name" value="Ank_2"/>
    <property type="match status" value="2"/>
</dbReference>
<keyword evidence="1" id="KW-0677">Repeat</keyword>
<proteinExistence type="predicted"/>
<reference evidence="5" key="1">
    <citation type="submission" date="2021-01" db="EMBL/GenBank/DDBJ databases">
        <title>Genome sequence of strain Noviherbaspirillum sp. DKR-6.</title>
        <authorList>
            <person name="Chaudhary D.K."/>
        </authorList>
    </citation>
    <scope>NUCLEOTIDE SEQUENCE</scope>
    <source>
        <strain evidence="5">DKR-6</strain>
    </source>
</reference>
<feature type="repeat" description="ANK" evidence="3">
    <location>
        <begin position="193"/>
        <end position="225"/>
    </location>
</feature>
<feature type="repeat" description="ANK" evidence="3">
    <location>
        <begin position="160"/>
        <end position="192"/>
    </location>
</feature>
<dbReference type="SMART" id="SM00248">
    <property type="entry name" value="ANK"/>
    <property type="match status" value="8"/>
</dbReference>
<evidence type="ECO:0000256" key="1">
    <source>
        <dbReference type="ARBA" id="ARBA00022737"/>
    </source>
</evidence>
<name>A0A934SQB1_9BURK</name>
<dbReference type="Pfam" id="PF00023">
    <property type="entry name" value="Ank"/>
    <property type="match status" value="1"/>
</dbReference>
<gene>
    <name evidence="5" type="ORF">JJB74_01715</name>
</gene>
<dbReference type="Proteomes" id="UP000622890">
    <property type="component" value="Unassembled WGS sequence"/>
</dbReference>
<feature type="repeat" description="ANK" evidence="3">
    <location>
        <begin position="127"/>
        <end position="159"/>
    </location>
</feature>
<dbReference type="PANTHER" id="PTHR24124:SF14">
    <property type="entry name" value="CHROMOSOME UNDETERMINED SCAFFOLD_25, WHOLE GENOME SHOTGUN SEQUENCE"/>
    <property type="match status" value="1"/>
</dbReference>
<dbReference type="PANTHER" id="PTHR24124">
    <property type="entry name" value="ANKYRIN REPEAT FAMILY A"/>
    <property type="match status" value="1"/>
</dbReference>
<dbReference type="InterPro" id="IPR036770">
    <property type="entry name" value="Ankyrin_rpt-contain_sf"/>
</dbReference>
<evidence type="ECO:0000313" key="6">
    <source>
        <dbReference type="Proteomes" id="UP000622890"/>
    </source>
</evidence>
<organism evidence="5 6">
    <name type="scientific">Noviherbaspirillum pedocola</name>
    <dbReference type="NCBI Taxonomy" id="2801341"/>
    <lineage>
        <taxon>Bacteria</taxon>
        <taxon>Pseudomonadati</taxon>
        <taxon>Pseudomonadota</taxon>
        <taxon>Betaproteobacteria</taxon>
        <taxon>Burkholderiales</taxon>
        <taxon>Oxalobacteraceae</taxon>
        <taxon>Noviherbaspirillum</taxon>
    </lineage>
</organism>
<feature type="repeat" description="ANK" evidence="3">
    <location>
        <begin position="226"/>
        <end position="258"/>
    </location>
</feature>
<feature type="repeat" description="ANK" evidence="3">
    <location>
        <begin position="94"/>
        <end position="126"/>
    </location>
</feature>
<feature type="compositionally biased region" description="Polar residues" evidence="4">
    <location>
        <begin position="1"/>
        <end position="29"/>
    </location>
</feature>
<evidence type="ECO:0000256" key="4">
    <source>
        <dbReference type="SAM" id="MobiDB-lite"/>
    </source>
</evidence>
<dbReference type="AlphaFoldDB" id="A0A934SQB1"/>
<dbReference type="PROSITE" id="PS50088">
    <property type="entry name" value="ANK_REPEAT"/>
    <property type="match status" value="6"/>
</dbReference>
<feature type="region of interest" description="Disordered" evidence="4">
    <location>
        <begin position="1"/>
        <end position="33"/>
    </location>
</feature>
<feature type="repeat" description="ANK" evidence="3">
    <location>
        <begin position="294"/>
        <end position="326"/>
    </location>
</feature>
<comment type="caution">
    <text evidence="5">The sequence shown here is derived from an EMBL/GenBank/DDBJ whole genome shotgun (WGS) entry which is preliminary data.</text>
</comment>
<dbReference type="Pfam" id="PF13637">
    <property type="entry name" value="Ank_4"/>
    <property type="match status" value="1"/>
</dbReference>
<evidence type="ECO:0000256" key="3">
    <source>
        <dbReference type="PROSITE-ProRule" id="PRU00023"/>
    </source>
</evidence>
<dbReference type="GO" id="GO:0010468">
    <property type="term" value="P:regulation of gene expression"/>
    <property type="evidence" value="ECO:0007669"/>
    <property type="project" value="TreeGrafter"/>
</dbReference>
<sequence length="452" mass="48529">MDKLGYTTNAKKQLDTNRAATTPTNSISPSKGKPQVRAILDSKGDLIRQAFLQRTFEANENDLTALDAIANGKWGPLAISIARGALDINGARYYGMTALTLAATENQQEMVKTLLSHGAEVDNGNVRGQTALILAAQNGNVSMMKCLISRGANINHRDGEGMTALHRVVASGNVEAARALIRAGADIDIADGNGNTPLTLALRAGRADMIRGFQAAGADLNRFDSEGNTPLIVAVKNGYVNGVKCLVELGADLNPTDNEGNTALIWASRNNNASLVDALMMDSEHLDANHRNAQGDTALTIAVKSGCTEAVKALLERSVDVNITDAAGNTPLMCAALDQRATSIAEILLKGKQKPDLTKRNNEGKMAIEIAASEWDGEDFASLLNHYLPADIVQNLRRTGMTWVNIKMDIAKYGVEKIIAAIEERKKWGELNQMEVLYEGIMKLISRAKHAS</sequence>
<dbReference type="InterPro" id="IPR002110">
    <property type="entry name" value="Ankyrin_rpt"/>
</dbReference>